<dbReference type="AlphaFoldDB" id="A0A150LMZ7"/>
<protein>
    <submittedName>
        <fullName evidence="1">Uncharacterized protein</fullName>
    </submittedName>
</protein>
<proteinExistence type="predicted"/>
<accession>A0A150LMZ7</accession>
<comment type="caution">
    <text evidence="1">The sequence shown here is derived from an EMBL/GenBank/DDBJ whole genome shotgun (WGS) entry which is preliminary data.</text>
</comment>
<organism evidence="1 2">
    <name type="scientific">Saccharococcus caldoxylosilyticus</name>
    <dbReference type="NCBI Taxonomy" id="81408"/>
    <lineage>
        <taxon>Bacteria</taxon>
        <taxon>Bacillati</taxon>
        <taxon>Bacillota</taxon>
        <taxon>Bacilli</taxon>
        <taxon>Bacillales</taxon>
        <taxon>Anoxybacillaceae</taxon>
        <taxon>Saccharococcus</taxon>
    </lineage>
</organism>
<sequence>MFPYCHGKIVPPYYLVGMIKENKAFPLSLFKKLTQIYYIFI</sequence>
<reference evidence="1 2" key="1">
    <citation type="submission" date="2016-01" db="EMBL/GenBank/DDBJ databases">
        <title>Draft Genome Sequences of Seven Thermophilic Sporeformers Isolated from Foods.</title>
        <authorList>
            <person name="Berendsen E.M."/>
            <person name="Wells-Bennik M.H."/>
            <person name="Krawcyk A.O."/>
            <person name="De Jong A."/>
            <person name="Holsappel S."/>
            <person name="Eijlander R.T."/>
            <person name="Kuipers O.P."/>
        </authorList>
    </citation>
    <scope>NUCLEOTIDE SEQUENCE [LARGE SCALE GENOMIC DNA]</scope>
    <source>
        <strain evidence="1 2">B4119</strain>
    </source>
</reference>
<dbReference type="STRING" id="81408.B4119_0970"/>
<evidence type="ECO:0000313" key="2">
    <source>
        <dbReference type="Proteomes" id="UP000075455"/>
    </source>
</evidence>
<gene>
    <name evidence="1" type="ORF">B4119_0970</name>
</gene>
<evidence type="ECO:0000313" key="1">
    <source>
        <dbReference type="EMBL" id="KYD13346.1"/>
    </source>
</evidence>
<dbReference type="EMBL" id="LQYS01000049">
    <property type="protein sequence ID" value="KYD13346.1"/>
    <property type="molecule type" value="Genomic_DNA"/>
</dbReference>
<dbReference type="Proteomes" id="UP000075455">
    <property type="component" value="Unassembled WGS sequence"/>
</dbReference>
<name>A0A150LMZ7_9BACL</name>